<dbReference type="Pfam" id="PF22820">
    <property type="entry name" value="TcaA_3rd_4th"/>
    <property type="match status" value="1"/>
</dbReference>
<feature type="transmembrane region" description="Helical" evidence="1">
    <location>
        <begin position="170"/>
        <end position="189"/>
    </location>
</feature>
<gene>
    <name evidence="3" type="ORF">ACFOSE_02385</name>
</gene>
<proteinExistence type="predicted"/>
<evidence type="ECO:0000313" key="3">
    <source>
        <dbReference type="EMBL" id="MFC3931640.1"/>
    </source>
</evidence>
<sequence length="583" mass="64858">MATKEKWTQLFETVVGRKPSPEEFMAGKKTDFSPKEIRRIAGLDADAVNNADIQDTIYSDYVENESINPVNEKMSFEDSHLSQEGFSSQETELAEATVDFSDERSNISESRDKSQQDVWIAAFQKYVGRQPRPEEFLVGKAAAFDLTSVNQFLKASPKSVKSAMPRWKKVLIGFVTVLILAAVSAFIYGNHYYSREAVADRYLEVAGKDFKKQLVYEVWSDTKKQIKNSDLKYTDTSKVFTETDKDNLLKGSKMVQTGHEYLIFPKWKVAVDPASVKVSTNTKDLKITINENTYATSDSEDYSADVKRLYPGTYDFVANGKVNNQDIEVSLQEDLRGSSSESIKLDVKYLNFKLKSNISDGDVYVGSKKIGKVTNGQYSASHLAVTDSASVYVQKKFSDGTSIKSETASIESISDDDTLTLDAVGVLDRDTADDLITAAYDKLSSYAVDNTTPDDLDDIFQGGSDNSMYKDITDVIDTNTINAKNRKADSVTFSDVDVTSVVQTSKTKFTVNFTVIYDFYYGYDSDHKSSGDIKDKLSWSANVEYTGGGSASDDSYYEDSYSNYIITGSNGTSTRISEENTVK</sequence>
<dbReference type="InterPro" id="IPR054530">
    <property type="entry name" value="TcaA_4th"/>
</dbReference>
<keyword evidence="1" id="KW-1133">Transmembrane helix</keyword>
<evidence type="ECO:0000256" key="1">
    <source>
        <dbReference type="SAM" id="Phobius"/>
    </source>
</evidence>
<reference evidence="4" key="1">
    <citation type="journal article" date="2019" name="Int. J. Syst. Evol. Microbiol.">
        <title>The Global Catalogue of Microorganisms (GCM) 10K type strain sequencing project: providing services to taxonomists for standard genome sequencing and annotation.</title>
        <authorList>
            <consortium name="The Broad Institute Genomics Platform"/>
            <consortium name="The Broad Institute Genome Sequencing Center for Infectious Disease"/>
            <person name="Wu L."/>
            <person name="Ma J."/>
        </authorList>
    </citation>
    <scope>NUCLEOTIDE SEQUENCE [LARGE SCALE GENOMIC DNA]</scope>
    <source>
        <strain evidence="4">CCUG 58728</strain>
    </source>
</reference>
<dbReference type="RefSeq" id="WP_380430011.1">
    <property type="nucleotide sequence ID" value="NZ_JBHSAC010000021.1"/>
</dbReference>
<evidence type="ECO:0000259" key="2">
    <source>
        <dbReference type="Pfam" id="PF22820"/>
    </source>
</evidence>
<protein>
    <submittedName>
        <fullName evidence="3">Zinc ribbon domain-containing protein</fullName>
    </submittedName>
</protein>
<organism evidence="3 4">
    <name type="scientific">Streptococcus dentapri</name>
    <dbReference type="NCBI Taxonomy" id="573564"/>
    <lineage>
        <taxon>Bacteria</taxon>
        <taxon>Bacillati</taxon>
        <taxon>Bacillota</taxon>
        <taxon>Bacilli</taxon>
        <taxon>Lactobacillales</taxon>
        <taxon>Streptococcaceae</taxon>
        <taxon>Streptococcus</taxon>
    </lineage>
</organism>
<comment type="caution">
    <text evidence="3">The sequence shown here is derived from an EMBL/GenBank/DDBJ whole genome shotgun (WGS) entry which is preliminary data.</text>
</comment>
<dbReference type="EMBL" id="JBHSAC010000021">
    <property type="protein sequence ID" value="MFC3931640.1"/>
    <property type="molecule type" value="Genomic_DNA"/>
</dbReference>
<accession>A0ABV8D057</accession>
<feature type="domain" description="TcaA 4th" evidence="2">
    <location>
        <begin position="351"/>
        <end position="421"/>
    </location>
</feature>
<keyword evidence="1" id="KW-0472">Membrane</keyword>
<dbReference type="Proteomes" id="UP001595901">
    <property type="component" value="Unassembled WGS sequence"/>
</dbReference>
<name>A0ABV8D057_9STRE</name>
<evidence type="ECO:0000313" key="4">
    <source>
        <dbReference type="Proteomes" id="UP001595901"/>
    </source>
</evidence>
<keyword evidence="1" id="KW-0812">Transmembrane</keyword>
<keyword evidence="4" id="KW-1185">Reference proteome</keyword>